<reference evidence="1" key="1">
    <citation type="journal article" date="2019" name="Environ. Microbiol.">
        <title>Fungal ecological strategies reflected in gene transcription - a case study of two litter decomposers.</title>
        <authorList>
            <person name="Barbi F."/>
            <person name="Kohler A."/>
            <person name="Barry K."/>
            <person name="Baskaran P."/>
            <person name="Daum C."/>
            <person name="Fauchery L."/>
            <person name="Ihrmark K."/>
            <person name="Kuo A."/>
            <person name="LaButti K."/>
            <person name="Lipzen A."/>
            <person name="Morin E."/>
            <person name="Grigoriev I.V."/>
            <person name="Henrissat B."/>
            <person name="Lindahl B."/>
            <person name="Martin F."/>
        </authorList>
    </citation>
    <scope>NUCLEOTIDE SEQUENCE</scope>
    <source>
        <strain evidence="1">JB14</strain>
    </source>
</reference>
<protein>
    <submittedName>
        <fullName evidence="1">Uncharacterized protein</fullName>
    </submittedName>
</protein>
<accession>A0A6A4HZB8</accession>
<feature type="non-terminal residue" evidence="1">
    <location>
        <position position="1"/>
    </location>
</feature>
<dbReference type="Proteomes" id="UP000799118">
    <property type="component" value="Unassembled WGS sequence"/>
</dbReference>
<proteinExistence type="predicted"/>
<gene>
    <name evidence="1" type="ORF">BT96DRAFT_815194</name>
</gene>
<keyword evidence="2" id="KW-1185">Reference proteome</keyword>
<dbReference type="AlphaFoldDB" id="A0A6A4HZB8"/>
<organism evidence="1 2">
    <name type="scientific">Gymnopus androsaceus JB14</name>
    <dbReference type="NCBI Taxonomy" id="1447944"/>
    <lineage>
        <taxon>Eukaryota</taxon>
        <taxon>Fungi</taxon>
        <taxon>Dikarya</taxon>
        <taxon>Basidiomycota</taxon>
        <taxon>Agaricomycotina</taxon>
        <taxon>Agaricomycetes</taxon>
        <taxon>Agaricomycetidae</taxon>
        <taxon>Agaricales</taxon>
        <taxon>Marasmiineae</taxon>
        <taxon>Omphalotaceae</taxon>
        <taxon>Gymnopus</taxon>
    </lineage>
</organism>
<evidence type="ECO:0000313" key="1">
    <source>
        <dbReference type="EMBL" id="KAE9403381.1"/>
    </source>
</evidence>
<evidence type="ECO:0000313" key="2">
    <source>
        <dbReference type="Proteomes" id="UP000799118"/>
    </source>
</evidence>
<dbReference type="EMBL" id="ML769426">
    <property type="protein sequence ID" value="KAE9403381.1"/>
    <property type="molecule type" value="Genomic_DNA"/>
</dbReference>
<name>A0A6A4HZB8_9AGAR</name>
<sequence>LTLAYAFTGYRLQGQTVVPVSVNIASPPGGLLDLFTIYVALSGSLGRKAIWLLRKFDEKVFLQGHSSELLKEGDRLE</sequence>
<dbReference type="OrthoDB" id="2986975at2759"/>